<gene>
    <name evidence="2" type="ORF">DCD74_04635</name>
</gene>
<keyword evidence="3" id="KW-1185">Reference proteome</keyword>
<feature type="transmembrane region" description="Helical" evidence="1">
    <location>
        <begin position="21"/>
        <end position="41"/>
    </location>
</feature>
<dbReference type="Proteomes" id="UP000251842">
    <property type="component" value="Chromosome"/>
</dbReference>
<keyword evidence="1" id="KW-1133">Transmembrane helix</keyword>
<proteinExistence type="predicted"/>
<reference evidence="3" key="1">
    <citation type="submission" date="2018-05" db="EMBL/GenBank/DDBJ databases">
        <title>Luteimonas pekinense sp. nov., isolated from human Meibomian gland secretions, Beijing, China.</title>
        <authorList>
            <person name="Wen T."/>
            <person name="Bai H."/>
            <person name="Lv H."/>
        </authorList>
    </citation>
    <scope>NUCLEOTIDE SEQUENCE [LARGE SCALE GENOMIC DNA]</scope>
    <source>
        <strain evidence="3">83-4</strain>
    </source>
</reference>
<sequence>MSTSHRSSSASATCHLEWRPSRLIAAWLLALAVLAPLSLLYSNLPRGVAWLLAPAWCAVALHAWHRYRNTPSRYLRVHAEGPLEVDGVPMPDWRLHWRGPLAFISWRDAGGRRGAVSFWPDTLPADVRRELRLATPASVGTSSTAGMAP</sequence>
<dbReference type="OrthoDB" id="6054402at2"/>
<evidence type="ECO:0000313" key="3">
    <source>
        <dbReference type="Proteomes" id="UP000251842"/>
    </source>
</evidence>
<feature type="transmembrane region" description="Helical" evidence="1">
    <location>
        <begin position="47"/>
        <end position="64"/>
    </location>
</feature>
<keyword evidence="1" id="KW-0812">Transmembrane</keyword>
<accession>A0A344J4W6</accession>
<name>A0A344J4W6_9GAMM</name>
<dbReference type="EMBL" id="CP029556">
    <property type="protein sequence ID" value="AXA84076.1"/>
    <property type="molecule type" value="Genomic_DNA"/>
</dbReference>
<organism evidence="2 3">
    <name type="scientific">Solilutibacter oculi</name>
    <dbReference type="NCBI Taxonomy" id="2698682"/>
    <lineage>
        <taxon>Bacteria</taxon>
        <taxon>Pseudomonadati</taxon>
        <taxon>Pseudomonadota</taxon>
        <taxon>Gammaproteobacteria</taxon>
        <taxon>Lysobacterales</taxon>
        <taxon>Lysobacteraceae</taxon>
        <taxon>Solilutibacter</taxon>
    </lineage>
</organism>
<evidence type="ECO:0000256" key="1">
    <source>
        <dbReference type="SAM" id="Phobius"/>
    </source>
</evidence>
<protein>
    <submittedName>
        <fullName evidence="2">Uncharacterized protein</fullName>
    </submittedName>
</protein>
<dbReference type="AlphaFoldDB" id="A0A344J4W6"/>
<evidence type="ECO:0000313" key="2">
    <source>
        <dbReference type="EMBL" id="AXA84076.1"/>
    </source>
</evidence>
<dbReference type="RefSeq" id="WP_112926289.1">
    <property type="nucleotide sequence ID" value="NZ_CP029556.1"/>
</dbReference>
<dbReference type="KEGG" id="lue:DCD74_04635"/>
<keyword evidence="1" id="KW-0472">Membrane</keyword>